<keyword evidence="7" id="KW-0539">Nucleus</keyword>
<dbReference type="OrthoDB" id="7862313at2759"/>
<proteinExistence type="predicted"/>
<comment type="subcellular location">
    <subcellularLocation>
        <location evidence="2">Cytoplasm</location>
    </subcellularLocation>
    <subcellularLocation>
        <location evidence="1">Nucleus</location>
    </subcellularLocation>
</comment>
<evidence type="ECO:0000256" key="4">
    <source>
        <dbReference type="ARBA" id="ARBA00022490"/>
    </source>
</evidence>
<dbReference type="Gene3D" id="1.25.10.10">
    <property type="entry name" value="Leucine-rich Repeat Variant"/>
    <property type="match status" value="2"/>
</dbReference>
<dbReference type="SUPFAM" id="SSF48371">
    <property type="entry name" value="ARM repeat"/>
    <property type="match status" value="2"/>
</dbReference>
<dbReference type="InterPro" id="IPR021133">
    <property type="entry name" value="HEAT_type_2"/>
</dbReference>
<evidence type="ECO:0000256" key="2">
    <source>
        <dbReference type="ARBA" id="ARBA00004496"/>
    </source>
</evidence>
<dbReference type="EMBL" id="MU006030">
    <property type="protein sequence ID" value="KAF2857715.1"/>
    <property type="molecule type" value="Genomic_DNA"/>
</dbReference>
<keyword evidence="3" id="KW-0813">Transport</keyword>
<dbReference type="Pfam" id="PF03810">
    <property type="entry name" value="IBN_N"/>
    <property type="match status" value="1"/>
</dbReference>
<evidence type="ECO:0000313" key="11">
    <source>
        <dbReference type="Proteomes" id="UP000799421"/>
    </source>
</evidence>
<dbReference type="InterPro" id="IPR016024">
    <property type="entry name" value="ARM-type_fold"/>
</dbReference>
<evidence type="ECO:0000256" key="3">
    <source>
        <dbReference type="ARBA" id="ARBA00022448"/>
    </source>
</evidence>
<evidence type="ECO:0000256" key="6">
    <source>
        <dbReference type="ARBA" id="ARBA00022927"/>
    </source>
</evidence>
<dbReference type="Pfam" id="PF13513">
    <property type="entry name" value="HEAT_EZ"/>
    <property type="match status" value="1"/>
</dbReference>
<sequence>MADQKFVELLQTLLQPNTEHVKAATEQLNTQYYTDPAAVTALVQITMSNQAEDLRQLAAVEARKLVPNLWENLPDQQKTQIRQQLLQSTTEDEKPLSRHSKARVLAAMANQDLPVGKWTELPAILERAAVSSDVKHREVAVYIIYTLLEAMSPSNLGDPSRFLNIFVKTIQDQESPDVALNTMLALGELARTLEDEKHLKTFQTTIPHMARVLQRAIEDKDDVRATQACDTIDTLVELDSALLGPHLKDLMQFFIQVAVNTDLDNDIRTQAIGFLMSCVRFRRYKVQTFKLGEPMVKMCLQIALELPDDSEEEDDDDFLPGPAALALIDTMAESLPPSHVVVPLLKAAGPFVQNSDPRYRRAGISAVGMCVEGAPDFINTQLSEIMPLVLHLLADSSTLVRSATLDCLARLADDLAEDVGKEHAKLIPALIKNFDHAVQAAQSNSSDAMALRIIKASCIAIDALVDGFEPDVAALYVDQLTPRFETLFGHPDHRVQLAAISATGSLAAAAEDKFKPYFQKSVQSLGQFVTRKDSNDDLDLRAMSIDALGKIACAVGGEAFQPFVKPLMQSTAESLQLDHQRLKETAYIFWSAMARVYQEEFSPFLPGVVESLLACINQDETGEEIGVQSADLSGQQVTVGGKKFTLTQDNEDELVDADDALVKALLDAASADDWDDIGAVTGVAMEKEIAVEVLGDVLANTKNLFVPYFPKTVTAVMPMLEHSFEGIRKSAVGTLWRSYASVWGIAEGQGMQKWRPGLPLAVTPPEDLQKLGQRIMPLTLALWADEADRSTVTDINRNLSATLKLCGPAILSPTLTPGAATPLEQMCAILVKLLEKQHPCQIDEDVDDIEETSENSEYDWLTIDTTLDVVTALSTALGDQFGELWQIFEKPILRLASSQETSERCAAVGTIGECVEGMKAGCTPYTARMMKILLKRLSDEDAETKSNAAFSTGLLCLHSTNAKEVLGSYNEILSKLEPLLHKRQNPSEHEARGLDNAIGCISRMVKKSPQNIPLQEVLPRLIALLPLTEDYRENEPTFDMIVSLYQQQNPVIQGLAGQIKPVLEKVLQPPEGQLTGETREKVKELGRYLGG</sequence>
<dbReference type="GO" id="GO:0031267">
    <property type="term" value="F:small GTPase binding"/>
    <property type="evidence" value="ECO:0007669"/>
    <property type="project" value="InterPro"/>
</dbReference>
<accession>A0A6A7BSN0</accession>
<name>A0A6A7BSN0_9PEZI</name>
<dbReference type="GO" id="GO:0005737">
    <property type="term" value="C:cytoplasm"/>
    <property type="evidence" value="ECO:0007669"/>
    <property type="project" value="UniProtKB-SubCell"/>
</dbReference>
<dbReference type="PANTHER" id="PTHR10527">
    <property type="entry name" value="IMPORTIN BETA"/>
    <property type="match status" value="1"/>
</dbReference>
<evidence type="ECO:0000256" key="7">
    <source>
        <dbReference type="ARBA" id="ARBA00023242"/>
    </source>
</evidence>
<organism evidence="10 11">
    <name type="scientific">Piedraia hortae CBS 480.64</name>
    <dbReference type="NCBI Taxonomy" id="1314780"/>
    <lineage>
        <taxon>Eukaryota</taxon>
        <taxon>Fungi</taxon>
        <taxon>Dikarya</taxon>
        <taxon>Ascomycota</taxon>
        <taxon>Pezizomycotina</taxon>
        <taxon>Dothideomycetes</taxon>
        <taxon>Dothideomycetidae</taxon>
        <taxon>Capnodiales</taxon>
        <taxon>Piedraiaceae</taxon>
        <taxon>Piedraia</taxon>
    </lineage>
</organism>
<dbReference type="Pfam" id="PF25780">
    <property type="entry name" value="TPR_IPO5"/>
    <property type="match status" value="1"/>
</dbReference>
<reference evidence="10" key="1">
    <citation type="journal article" date="2020" name="Stud. Mycol.">
        <title>101 Dothideomycetes genomes: a test case for predicting lifestyles and emergence of pathogens.</title>
        <authorList>
            <person name="Haridas S."/>
            <person name="Albert R."/>
            <person name="Binder M."/>
            <person name="Bloem J."/>
            <person name="Labutti K."/>
            <person name="Salamov A."/>
            <person name="Andreopoulos B."/>
            <person name="Baker S."/>
            <person name="Barry K."/>
            <person name="Bills G."/>
            <person name="Bluhm B."/>
            <person name="Cannon C."/>
            <person name="Castanera R."/>
            <person name="Culley D."/>
            <person name="Daum C."/>
            <person name="Ezra D."/>
            <person name="Gonzalez J."/>
            <person name="Henrissat B."/>
            <person name="Kuo A."/>
            <person name="Liang C."/>
            <person name="Lipzen A."/>
            <person name="Lutzoni F."/>
            <person name="Magnuson J."/>
            <person name="Mondo S."/>
            <person name="Nolan M."/>
            <person name="Ohm R."/>
            <person name="Pangilinan J."/>
            <person name="Park H.-J."/>
            <person name="Ramirez L."/>
            <person name="Alfaro M."/>
            <person name="Sun H."/>
            <person name="Tritt A."/>
            <person name="Yoshinaga Y."/>
            <person name="Zwiers L.-H."/>
            <person name="Turgeon B."/>
            <person name="Goodwin S."/>
            <person name="Spatafora J."/>
            <person name="Crous P."/>
            <person name="Grigoriev I."/>
        </authorList>
    </citation>
    <scope>NUCLEOTIDE SEQUENCE</scope>
    <source>
        <strain evidence="10">CBS 480.64</strain>
    </source>
</reference>
<dbReference type="InterPro" id="IPR011989">
    <property type="entry name" value="ARM-like"/>
</dbReference>
<keyword evidence="11" id="KW-1185">Reference proteome</keyword>
<evidence type="ECO:0000256" key="8">
    <source>
        <dbReference type="PROSITE-ProRule" id="PRU00103"/>
    </source>
</evidence>
<dbReference type="InterPro" id="IPR057672">
    <property type="entry name" value="TPR_IPO4/5"/>
</dbReference>
<dbReference type="PROSITE" id="PS50166">
    <property type="entry name" value="IMPORTIN_B_NT"/>
    <property type="match status" value="1"/>
</dbReference>
<feature type="domain" description="Importin N-terminal" evidence="9">
    <location>
        <begin position="24"/>
        <end position="91"/>
    </location>
</feature>
<dbReference type="AlphaFoldDB" id="A0A6A7BSN0"/>
<dbReference type="GO" id="GO:0005634">
    <property type="term" value="C:nucleus"/>
    <property type="evidence" value="ECO:0007669"/>
    <property type="project" value="UniProtKB-ARBA"/>
</dbReference>
<keyword evidence="4" id="KW-0963">Cytoplasm</keyword>
<evidence type="ECO:0000256" key="5">
    <source>
        <dbReference type="ARBA" id="ARBA00022737"/>
    </source>
</evidence>
<keyword evidence="5" id="KW-0677">Repeat</keyword>
<feature type="repeat" description="HEAT" evidence="8">
    <location>
        <begin position="385"/>
        <end position="423"/>
    </location>
</feature>
<dbReference type="InterPro" id="IPR040122">
    <property type="entry name" value="Importin_beta"/>
</dbReference>
<keyword evidence="6" id="KW-0653">Protein transport</keyword>
<dbReference type="InterPro" id="IPR058584">
    <property type="entry name" value="IMB1_TNPO1-like_TPR"/>
</dbReference>
<protein>
    <submittedName>
        <fullName evidence="10">ARM repeat-containing protein</fullName>
    </submittedName>
</protein>
<gene>
    <name evidence="10" type="ORF">K470DRAFT_279093</name>
</gene>
<evidence type="ECO:0000259" key="9">
    <source>
        <dbReference type="PROSITE" id="PS50166"/>
    </source>
</evidence>
<dbReference type="Pfam" id="PF25574">
    <property type="entry name" value="TPR_IMB1"/>
    <property type="match status" value="2"/>
</dbReference>
<evidence type="ECO:0000256" key="1">
    <source>
        <dbReference type="ARBA" id="ARBA00004123"/>
    </source>
</evidence>
<dbReference type="InterPro" id="IPR001494">
    <property type="entry name" value="Importin-beta_N"/>
</dbReference>
<dbReference type="Proteomes" id="UP000799421">
    <property type="component" value="Unassembled WGS sequence"/>
</dbReference>
<evidence type="ECO:0000313" key="10">
    <source>
        <dbReference type="EMBL" id="KAF2857715.1"/>
    </source>
</evidence>
<dbReference type="GO" id="GO:0006606">
    <property type="term" value="P:protein import into nucleus"/>
    <property type="evidence" value="ECO:0007669"/>
    <property type="project" value="InterPro"/>
</dbReference>
<dbReference type="PROSITE" id="PS50077">
    <property type="entry name" value="HEAT_REPEAT"/>
    <property type="match status" value="1"/>
</dbReference>
<dbReference type="SMART" id="SM00913">
    <property type="entry name" value="IBN_N"/>
    <property type="match status" value="1"/>
</dbReference>